<name>A0A2H9T760_9ZZZZ</name>
<gene>
    <name evidence="1" type="ORF">CI610_01993</name>
</gene>
<accession>A0A2H9T760</accession>
<dbReference type="EMBL" id="NSIT01000102">
    <property type="protein sequence ID" value="PJE79043.1"/>
    <property type="molecule type" value="Genomic_DNA"/>
</dbReference>
<sequence>MKSGVFGITGTVQLVCIIGTQYILNRGGFHIKRDSIRIPVKIHFIKTGTTVDHTFRQIQVIRVNRIITFSPIKKISTSCAGQFIAVQHIITGFSIEIITAFPSIQLIRTYSPLYRSSIISINKNDIAIRQTQLENIIHIHPFTKPGQLVFQIKTTTSFQVNKNTTVRNFYIR</sequence>
<comment type="caution">
    <text evidence="1">The sequence shown here is derived from an EMBL/GenBank/DDBJ whole genome shotgun (WGS) entry which is preliminary data.</text>
</comment>
<protein>
    <submittedName>
        <fullName evidence="1">Uncharacterized protein</fullName>
    </submittedName>
</protein>
<evidence type="ECO:0000313" key="1">
    <source>
        <dbReference type="EMBL" id="PJE79043.1"/>
    </source>
</evidence>
<reference evidence="1" key="1">
    <citation type="journal article" date="2017" name="Appl. Environ. Microbiol.">
        <title>Molecular characterization of an Endozoicomonas-like organism causing infection in king scallop Pecten maximus L.</title>
        <authorList>
            <person name="Cano I."/>
            <person name="van Aerle R."/>
            <person name="Ross S."/>
            <person name="Verner-Jeffreys D.W."/>
            <person name="Paley R.K."/>
            <person name="Rimmer G."/>
            <person name="Ryder D."/>
            <person name="Hooper P."/>
            <person name="Stone D."/>
            <person name="Feist S.W."/>
        </authorList>
    </citation>
    <scope>NUCLEOTIDE SEQUENCE</scope>
</reference>
<dbReference type="AlphaFoldDB" id="A0A2H9T760"/>
<organism evidence="1">
    <name type="scientific">invertebrate metagenome</name>
    <dbReference type="NCBI Taxonomy" id="1711999"/>
    <lineage>
        <taxon>unclassified sequences</taxon>
        <taxon>metagenomes</taxon>
        <taxon>organismal metagenomes</taxon>
    </lineage>
</organism>
<proteinExistence type="predicted"/>